<comment type="caution">
    <text evidence="8">The sequence shown here is derived from an EMBL/GenBank/DDBJ whole genome shotgun (WGS) entry which is preliminary data.</text>
</comment>
<dbReference type="EMBL" id="JADINF010000038">
    <property type="protein sequence ID" value="MBO8423685.1"/>
    <property type="molecule type" value="Genomic_DNA"/>
</dbReference>
<evidence type="ECO:0000256" key="2">
    <source>
        <dbReference type="ARBA" id="ARBA00022857"/>
    </source>
</evidence>
<feature type="binding site" evidence="5">
    <location>
        <position position="106"/>
    </location>
    <ligand>
        <name>substrate</name>
    </ligand>
</feature>
<dbReference type="GO" id="GO:0016616">
    <property type="term" value="F:oxidoreductase activity, acting on the CH-OH group of donors, NAD or NADP as acceptor"/>
    <property type="evidence" value="ECO:0007669"/>
    <property type="project" value="UniProtKB-ARBA"/>
</dbReference>
<proteinExistence type="inferred from homology"/>
<evidence type="ECO:0000313" key="8">
    <source>
        <dbReference type="EMBL" id="MBO8423685.1"/>
    </source>
</evidence>
<dbReference type="PRINTS" id="PR00069">
    <property type="entry name" value="ALDKETRDTASE"/>
</dbReference>
<dbReference type="Gene3D" id="3.20.20.100">
    <property type="entry name" value="NADP-dependent oxidoreductase domain"/>
    <property type="match status" value="1"/>
</dbReference>
<evidence type="ECO:0000256" key="4">
    <source>
        <dbReference type="PIRSR" id="PIRSR000097-1"/>
    </source>
</evidence>
<evidence type="ECO:0000256" key="3">
    <source>
        <dbReference type="ARBA" id="ARBA00023002"/>
    </source>
</evidence>
<dbReference type="PIRSF" id="PIRSF000097">
    <property type="entry name" value="AKR"/>
    <property type="match status" value="1"/>
</dbReference>
<reference evidence="8" key="1">
    <citation type="submission" date="2020-10" db="EMBL/GenBank/DDBJ databases">
        <authorList>
            <person name="Gilroy R."/>
        </authorList>
    </citation>
    <scope>NUCLEOTIDE SEQUENCE</scope>
    <source>
        <strain evidence="8">517</strain>
    </source>
</reference>
<dbReference type="InterPro" id="IPR023210">
    <property type="entry name" value="NADP_OxRdtase_dom"/>
</dbReference>
<dbReference type="Proteomes" id="UP000727857">
    <property type="component" value="Unassembled WGS sequence"/>
</dbReference>
<keyword evidence="2" id="KW-0521">NADP</keyword>
<name>A0A940ICR5_9FIRM</name>
<dbReference type="PROSITE" id="PS00063">
    <property type="entry name" value="ALDOKETO_REDUCTASE_3"/>
    <property type="match status" value="1"/>
</dbReference>
<dbReference type="CDD" id="cd19071">
    <property type="entry name" value="AKR_AKR1-5-like"/>
    <property type="match status" value="1"/>
</dbReference>
<feature type="domain" description="NADP-dependent oxidoreductase" evidence="7">
    <location>
        <begin position="15"/>
        <end position="255"/>
    </location>
</feature>
<dbReference type="InterPro" id="IPR018170">
    <property type="entry name" value="Aldo/ket_reductase_CS"/>
</dbReference>
<evidence type="ECO:0000256" key="5">
    <source>
        <dbReference type="PIRSR" id="PIRSR000097-2"/>
    </source>
</evidence>
<accession>A0A940ICR5</accession>
<gene>
    <name evidence="8" type="ORF">IAB16_01490</name>
</gene>
<dbReference type="Pfam" id="PF00248">
    <property type="entry name" value="Aldo_ket_red"/>
    <property type="match status" value="1"/>
</dbReference>
<feature type="active site" description="Proton donor" evidence="4">
    <location>
        <position position="48"/>
    </location>
</feature>
<organism evidence="8 9">
    <name type="scientific">Candidatus Stercoripulliclostridium pullicola</name>
    <dbReference type="NCBI Taxonomy" id="2840953"/>
    <lineage>
        <taxon>Bacteria</taxon>
        <taxon>Bacillati</taxon>
        <taxon>Bacillota</taxon>
        <taxon>Clostridia</taxon>
        <taxon>Eubacteriales</taxon>
        <taxon>Candidatus Stercoripulliclostridium</taxon>
    </lineage>
</organism>
<evidence type="ECO:0000256" key="6">
    <source>
        <dbReference type="PIRSR" id="PIRSR000097-3"/>
    </source>
</evidence>
<evidence type="ECO:0000256" key="1">
    <source>
        <dbReference type="ARBA" id="ARBA00007905"/>
    </source>
</evidence>
<dbReference type="SUPFAM" id="SSF51430">
    <property type="entry name" value="NAD(P)-linked oxidoreductase"/>
    <property type="match status" value="1"/>
</dbReference>
<dbReference type="InterPro" id="IPR020471">
    <property type="entry name" value="AKR"/>
</dbReference>
<keyword evidence="3" id="KW-0560">Oxidoreductase</keyword>
<reference evidence="8" key="2">
    <citation type="journal article" date="2021" name="PeerJ">
        <title>Extensive microbial diversity within the chicken gut microbiome revealed by metagenomics and culture.</title>
        <authorList>
            <person name="Gilroy R."/>
            <person name="Ravi A."/>
            <person name="Getino M."/>
            <person name="Pursley I."/>
            <person name="Horton D.L."/>
            <person name="Alikhan N.F."/>
            <person name="Baker D."/>
            <person name="Gharbi K."/>
            <person name="Hall N."/>
            <person name="Watson M."/>
            <person name="Adriaenssens E.M."/>
            <person name="Foster-Nyarko E."/>
            <person name="Jarju S."/>
            <person name="Secka A."/>
            <person name="Antonio M."/>
            <person name="Oren A."/>
            <person name="Chaudhuri R.R."/>
            <person name="La Ragione R."/>
            <person name="Hildebrand F."/>
            <person name="Pallen M.J."/>
        </authorList>
    </citation>
    <scope>NUCLEOTIDE SEQUENCE</scope>
    <source>
        <strain evidence="8">517</strain>
    </source>
</reference>
<comment type="similarity">
    <text evidence="1">Belongs to the aldo/keto reductase family.</text>
</comment>
<feature type="site" description="Lowers pKa of active site Tyr" evidence="6">
    <location>
        <position position="73"/>
    </location>
</feature>
<evidence type="ECO:0000259" key="7">
    <source>
        <dbReference type="Pfam" id="PF00248"/>
    </source>
</evidence>
<protein>
    <submittedName>
        <fullName evidence="8">Aldo/keto reductase</fullName>
    </submittedName>
</protein>
<dbReference type="PANTHER" id="PTHR43827">
    <property type="entry name" value="2,5-DIKETO-D-GLUCONIC ACID REDUCTASE"/>
    <property type="match status" value="1"/>
</dbReference>
<dbReference type="InterPro" id="IPR036812">
    <property type="entry name" value="NAD(P)_OxRdtase_dom_sf"/>
</dbReference>
<sequence length="269" mass="30207">MEYVTLTNGKSLPILGYGTYKIGEDVVTACVLEAFRRGYRRIDTATFYANEAGIGEAVKSAGLKREEIYLATKLWTNVTSYAKARESAERSLKALRTDYLDMLLIHWPTPANAEVWRAMEDMYFEGILKGIGVSNFKEHHIDELNAMSRISPMWNQVEMHPYFRQQALRDYCKGKGIVVEAWSPLMRGSVLDEPVIKDIAAKYGKSVAAVILRADIEEGIAVIPKTVSPERMSENIGIFDFSLTADELAAIAALDRGARQYRDPDNHGF</sequence>
<evidence type="ECO:0000313" key="9">
    <source>
        <dbReference type="Proteomes" id="UP000727857"/>
    </source>
</evidence>
<dbReference type="AlphaFoldDB" id="A0A940ICR5"/>
<dbReference type="FunFam" id="3.20.20.100:FF:000015">
    <property type="entry name" value="Oxidoreductase, aldo/keto reductase family"/>
    <property type="match status" value="1"/>
</dbReference>
<dbReference type="PANTHER" id="PTHR43827:SF3">
    <property type="entry name" value="NADP-DEPENDENT OXIDOREDUCTASE DOMAIN-CONTAINING PROTEIN"/>
    <property type="match status" value="1"/>
</dbReference>